<protein>
    <submittedName>
        <fullName evidence="1">Uncharacterized protein</fullName>
    </submittedName>
</protein>
<comment type="caution">
    <text evidence="1">The sequence shown here is derived from an EMBL/GenBank/DDBJ whole genome shotgun (WGS) entry which is preliminary data.</text>
</comment>
<name>A0ABQ2S984_9DEIO</name>
<gene>
    <name evidence="1" type="ORF">GCM10008960_40570</name>
</gene>
<dbReference type="Proteomes" id="UP000644548">
    <property type="component" value="Unassembled WGS sequence"/>
</dbReference>
<accession>A0ABQ2S984</accession>
<evidence type="ECO:0000313" key="1">
    <source>
        <dbReference type="EMBL" id="GGS10319.1"/>
    </source>
</evidence>
<dbReference type="EMBL" id="BMQN01000028">
    <property type="protein sequence ID" value="GGS10319.1"/>
    <property type="molecule type" value="Genomic_DNA"/>
</dbReference>
<keyword evidence="2" id="KW-1185">Reference proteome</keyword>
<organism evidence="1 2">
    <name type="scientific">Deinococcus sedimenti</name>
    <dbReference type="NCBI Taxonomy" id="1867090"/>
    <lineage>
        <taxon>Bacteria</taxon>
        <taxon>Thermotogati</taxon>
        <taxon>Deinococcota</taxon>
        <taxon>Deinococci</taxon>
        <taxon>Deinococcales</taxon>
        <taxon>Deinococcaceae</taxon>
        <taxon>Deinococcus</taxon>
    </lineage>
</organism>
<evidence type="ECO:0000313" key="2">
    <source>
        <dbReference type="Proteomes" id="UP000644548"/>
    </source>
</evidence>
<dbReference type="RefSeq" id="WP_189074937.1">
    <property type="nucleotide sequence ID" value="NZ_BMQN01000028.1"/>
</dbReference>
<reference evidence="2" key="1">
    <citation type="journal article" date="2019" name="Int. J. Syst. Evol. Microbiol.">
        <title>The Global Catalogue of Microorganisms (GCM) 10K type strain sequencing project: providing services to taxonomists for standard genome sequencing and annotation.</title>
        <authorList>
            <consortium name="The Broad Institute Genomics Platform"/>
            <consortium name="The Broad Institute Genome Sequencing Center for Infectious Disease"/>
            <person name="Wu L."/>
            <person name="Ma J."/>
        </authorList>
    </citation>
    <scope>NUCLEOTIDE SEQUENCE [LARGE SCALE GENOMIC DNA]</scope>
    <source>
        <strain evidence="2">JCM 31405</strain>
    </source>
</reference>
<proteinExistence type="predicted"/>
<sequence>MKTHRQLRLLDRLAMSVFALALLGLVFVGVRTLASPPPFAFTQEAYLPDHPTVCPGNALTWHPQLVVRRAPTVLAIARSIWDVTRGMTVVPDGALDFFVWTDQDVGTQVKTSRSMPVPLLPPGVYEIRAGATAFNTDAAAYRLPFVIPGSCTTESGR</sequence>